<evidence type="ECO:0000256" key="6">
    <source>
        <dbReference type="ARBA" id="ARBA00023134"/>
    </source>
</evidence>
<dbReference type="SUPFAM" id="SSF52490">
    <property type="entry name" value="Tubulin nucleotide-binding domain-like"/>
    <property type="match status" value="1"/>
</dbReference>
<keyword evidence="8" id="KW-1185">Reference proteome</keyword>
<comment type="similarity">
    <text evidence="2">Belongs to the tubulin family.</text>
</comment>
<proteinExistence type="inferred from homology"/>
<dbReference type="PANTHER" id="PTHR11588">
    <property type="entry name" value="TUBULIN"/>
    <property type="match status" value="1"/>
</dbReference>
<dbReference type="Gene3D" id="3.40.50.1440">
    <property type="entry name" value="Tubulin/FtsZ, GTPase domain"/>
    <property type="match status" value="1"/>
</dbReference>
<keyword evidence="5" id="KW-0547">Nucleotide-binding</keyword>
<keyword evidence="4" id="KW-0493">Microtubule</keyword>
<dbReference type="EMBL" id="JASSZA010000007">
    <property type="protein sequence ID" value="KAK2105963.1"/>
    <property type="molecule type" value="Genomic_DNA"/>
</dbReference>
<protein>
    <submittedName>
        <fullName evidence="7">Tubulin beta-8 chain</fullName>
    </submittedName>
</protein>
<sequence length="150" mass="16724">MVLPNKAFSKNKKIHYTEGTELVESVMEVVKEADSCDYLQGFQLTQLLGGEKVTYPKPSPISNIREGYPNRIINTSSVLPSAKVSDTLSIYQLIETADDTFCIDPEANISRTLKLPTANYNDLNHLVSSMSRVTTYVHFPGQLNANLQKL</sequence>
<name>A0ABQ9V9D6_SAGOE</name>
<keyword evidence="6" id="KW-0342">GTP-binding</keyword>
<dbReference type="InterPro" id="IPR000217">
    <property type="entry name" value="Tubulin"/>
</dbReference>
<keyword evidence="3" id="KW-0963">Cytoplasm</keyword>
<comment type="subcellular location">
    <subcellularLocation>
        <location evidence="1">Cytoplasm</location>
    </subcellularLocation>
</comment>
<evidence type="ECO:0000256" key="1">
    <source>
        <dbReference type="ARBA" id="ARBA00004496"/>
    </source>
</evidence>
<dbReference type="Proteomes" id="UP001266305">
    <property type="component" value="Unassembled WGS sequence"/>
</dbReference>
<dbReference type="InterPro" id="IPR036525">
    <property type="entry name" value="Tubulin/FtsZ_GTPase_sf"/>
</dbReference>
<evidence type="ECO:0000256" key="2">
    <source>
        <dbReference type="ARBA" id="ARBA00009636"/>
    </source>
</evidence>
<accession>A0ABQ9V9D6</accession>
<evidence type="ECO:0000256" key="5">
    <source>
        <dbReference type="ARBA" id="ARBA00022741"/>
    </source>
</evidence>
<evidence type="ECO:0000313" key="8">
    <source>
        <dbReference type="Proteomes" id="UP001266305"/>
    </source>
</evidence>
<evidence type="ECO:0000313" key="7">
    <source>
        <dbReference type="EMBL" id="KAK2105963.1"/>
    </source>
</evidence>
<evidence type="ECO:0000256" key="3">
    <source>
        <dbReference type="ARBA" id="ARBA00022490"/>
    </source>
</evidence>
<organism evidence="7 8">
    <name type="scientific">Saguinus oedipus</name>
    <name type="common">Cotton-top tamarin</name>
    <name type="synonym">Oedipomidas oedipus</name>
    <dbReference type="NCBI Taxonomy" id="9490"/>
    <lineage>
        <taxon>Eukaryota</taxon>
        <taxon>Metazoa</taxon>
        <taxon>Chordata</taxon>
        <taxon>Craniata</taxon>
        <taxon>Vertebrata</taxon>
        <taxon>Euteleostomi</taxon>
        <taxon>Mammalia</taxon>
        <taxon>Eutheria</taxon>
        <taxon>Euarchontoglires</taxon>
        <taxon>Primates</taxon>
        <taxon>Haplorrhini</taxon>
        <taxon>Platyrrhini</taxon>
        <taxon>Cebidae</taxon>
        <taxon>Callitrichinae</taxon>
        <taxon>Saguinus</taxon>
    </lineage>
</organism>
<reference evidence="7 8" key="1">
    <citation type="submission" date="2023-05" db="EMBL/GenBank/DDBJ databases">
        <title>B98-5 Cell Line De Novo Hybrid Assembly: An Optical Mapping Approach.</title>
        <authorList>
            <person name="Kananen K."/>
            <person name="Auerbach J.A."/>
            <person name="Kautto E."/>
            <person name="Blachly J.S."/>
        </authorList>
    </citation>
    <scope>NUCLEOTIDE SEQUENCE [LARGE SCALE GENOMIC DNA]</scope>
    <source>
        <strain evidence="7">B95-8</strain>
        <tissue evidence="7">Cell line</tissue>
    </source>
</reference>
<comment type="caution">
    <text evidence="7">The sequence shown here is derived from an EMBL/GenBank/DDBJ whole genome shotgun (WGS) entry which is preliminary data.</text>
</comment>
<evidence type="ECO:0000256" key="4">
    <source>
        <dbReference type="ARBA" id="ARBA00022701"/>
    </source>
</evidence>
<dbReference type="PRINTS" id="PR01161">
    <property type="entry name" value="TUBULIN"/>
</dbReference>
<gene>
    <name evidence="7" type="primary">TUBB8_10</name>
    <name evidence="7" type="ORF">P7K49_015477</name>
</gene>